<dbReference type="Proteomes" id="UP000006352">
    <property type="component" value="Unassembled WGS sequence"/>
</dbReference>
<reference evidence="1 2" key="1">
    <citation type="journal article" date="2012" name="Appl. Environ. Microbiol.">
        <title>Short-read sequencing for genomic analysis of the brown rot fungus Fibroporia radiculosa.</title>
        <authorList>
            <person name="Tang J.D."/>
            <person name="Perkins A.D."/>
            <person name="Sonstegard T.S."/>
            <person name="Schroeder S.G."/>
            <person name="Burgess S.C."/>
            <person name="Diehl S.V."/>
        </authorList>
    </citation>
    <scope>NUCLEOTIDE SEQUENCE [LARGE SCALE GENOMIC DNA]</scope>
    <source>
        <strain evidence="1 2">TFFH 294</strain>
    </source>
</reference>
<dbReference type="EMBL" id="HE797584">
    <property type="protein sequence ID" value="CCM06956.1"/>
    <property type="molecule type" value="Genomic_DNA"/>
</dbReference>
<sequence>MHLQTERS</sequence>
<protein>
    <submittedName>
        <fullName evidence="1">Uncharacterized protein</fullName>
    </submittedName>
</protein>
<evidence type="ECO:0000313" key="2">
    <source>
        <dbReference type="Proteomes" id="UP000006352"/>
    </source>
</evidence>
<evidence type="ECO:0000313" key="1">
    <source>
        <dbReference type="EMBL" id="CCM06956.1"/>
    </source>
</evidence>
<dbReference type="HOGENOM" id="CLU_3439431_0_0_1"/>
<keyword evidence="2" id="KW-1185">Reference proteome</keyword>
<accession>J7SC81</accession>
<organism evidence="1 2">
    <name type="scientific">Fibroporia radiculosa</name>
    <dbReference type="NCBI Taxonomy" id="599839"/>
    <lineage>
        <taxon>Eukaryota</taxon>
        <taxon>Fungi</taxon>
        <taxon>Dikarya</taxon>
        <taxon>Basidiomycota</taxon>
        <taxon>Agaricomycotina</taxon>
        <taxon>Agaricomycetes</taxon>
        <taxon>Polyporales</taxon>
        <taxon>Fibroporiaceae</taxon>
        <taxon>Fibroporia</taxon>
    </lineage>
</organism>
<proteinExistence type="predicted"/>
<name>J7SC81_9APHY</name>
<dbReference type="InParanoid" id="J7SC81"/>
<gene>
    <name evidence="1" type="ORF">FIBRA_09270</name>
</gene>